<dbReference type="AlphaFoldDB" id="A0A120CTG9"/>
<dbReference type="STRING" id="121290.APY04_3177"/>
<dbReference type="Pfam" id="PF25455">
    <property type="entry name" value="Beta-barrel_CAF17_C"/>
    <property type="match status" value="1"/>
</dbReference>
<dbReference type="Pfam" id="PF01571">
    <property type="entry name" value="GCV_T"/>
    <property type="match status" value="1"/>
</dbReference>
<sequence>MAETKIALLPDRGVVTVNGPDARKFLQGVITNDMALIDTQQALYAGLLSPQGKILFDFLIAPTAEGFCLETARTKTAELAQRLKMYKLRADVEVTDASADYTVAAIWGGAYSPKTAAGEGPAPIWFADPRLPELGYRELTTLRTDWALGGGEAESATQDDYHAHRIALGVPEGGRDFGYGEAFPHEALFDQVHGVSFNKGCYVGQEIVSRMHNRGTARRRIVPITADGPLPESGAAVVAAGVEIGKLGSKAGQRALAEIRLDRAAEFQDKGEALSIDGTAVHIALPAWVTFTLQDPSGTPR</sequence>
<dbReference type="InterPro" id="IPR027266">
    <property type="entry name" value="TrmE/GcvT-like"/>
</dbReference>
<evidence type="ECO:0000259" key="2">
    <source>
        <dbReference type="Pfam" id="PF01571"/>
    </source>
</evidence>
<protein>
    <submittedName>
        <fullName evidence="4">Folate-dependent protein for Fe/S cluster synthesis/repair in oxidative stress</fullName>
    </submittedName>
</protein>
<evidence type="ECO:0000313" key="4">
    <source>
        <dbReference type="EMBL" id="KWT64705.1"/>
    </source>
</evidence>
<dbReference type="InterPro" id="IPR057460">
    <property type="entry name" value="CAF17_C"/>
</dbReference>
<dbReference type="InterPro" id="IPR045179">
    <property type="entry name" value="YgfZ/GcvT"/>
</dbReference>
<name>A0A120CTG9_HYPSL</name>
<keyword evidence="5" id="KW-1185">Reference proteome</keyword>
<dbReference type="RefSeq" id="WP_068464399.1">
    <property type="nucleotide sequence ID" value="NZ_LMTR01000089.1"/>
</dbReference>
<dbReference type="Proteomes" id="UP000059074">
    <property type="component" value="Unassembled WGS sequence"/>
</dbReference>
<comment type="caution">
    <text evidence="4">The sequence shown here is derived from an EMBL/GenBank/DDBJ whole genome shotgun (WGS) entry which is preliminary data.</text>
</comment>
<dbReference type="InterPro" id="IPR006222">
    <property type="entry name" value="GCVT_N"/>
</dbReference>
<feature type="domain" description="GCVT N-terminal" evidence="2">
    <location>
        <begin position="15"/>
        <end position="108"/>
    </location>
</feature>
<organism evidence="4 5">
    <name type="scientific">Hyphomicrobium sulfonivorans</name>
    <dbReference type="NCBI Taxonomy" id="121290"/>
    <lineage>
        <taxon>Bacteria</taxon>
        <taxon>Pseudomonadati</taxon>
        <taxon>Pseudomonadota</taxon>
        <taxon>Alphaproteobacteria</taxon>
        <taxon>Hyphomicrobiales</taxon>
        <taxon>Hyphomicrobiaceae</taxon>
        <taxon>Hyphomicrobium</taxon>
    </lineage>
</organism>
<dbReference type="PANTHER" id="PTHR22602:SF0">
    <property type="entry name" value="TRANSFERASE CAF17, MITOCHONDRIAL-RELATED"/>
    <property type="match status" value="1"/>
</dbReference>
<dbReference type="EMBL" id="LMTR01000089">
    <property type="protein sequence ID" value="KWT64705.1"/>
    <property type="molecule type" value="Genomic_DNA"/>
</dbReference>
<proteinExistence type="predicted"/>
<evidence type="ECO:0000259" key="3">
    <source>
        <dbReference type="Pfam" id="PF25455"/>
    </source>
</evidence>
<feature type="domain" description="CAF17 C-terminal" evidence="3">
    <location>
        <begin position="218"/>
        <end position="290"/>
    </location>
</feature>
<gene>
    <name evidence="4" type="ORF">APY04_3177</name>
</gene>
<dbReference type="PANTHER" id="PTHR22602">
    <property type="entry name" value="TRANSFERASE CAF17, MITOCHONDRIAL-RELATED"/>
    <property type="match status" value="1"/>
</dbReference>
<dbReference type="SUPFAM" id="SSF103025">
    <property type="entry name" value="Folate-binding domain"/>
    <property type="match status" value="1"/>
</dbReference>
<evidence type="ECO:0000256" key="1">
    <source>
        <dbReference type="ARBA" id="ARBA00022946"/>
    </source>
</evidence>
<dbReference type="Gene3D" id="3.30.1360.120">
    <property type="entry name" value="Probable tRNA modification gtpase trme, domain 1"/>
    <property type="match status" value="2"/>
</dbReference>
<accession>A0A120CTG9</accession>
<dbReference type="InterPro" id="IPR017703">
    <property type="entry name" value="YgfZ/GCV_T_CS"/>
</dbReference>
<dbReference type="NCBIfam" id="TIGR03317">
    <property type="entry name" value="ygfZ_signature"/>
    <property type="match status" value="1"/>
</dbReference>
<dbReference type="GO" id="GO:0016226">
    <property type="term" value="P:iron-sulfur cluster assembly"/>
    <property type="evidence" value="ECO:0007669"/>
    <property type="project" value="TreeGrafter"/>
</dbReference>
<keyword evidence="1" id="KW-0809">Transit peptide</keyword>
<dbReference type="PATRIC" id="fig|121290.4.peg.3634"/>
<dbReference type="OrthoDB" id="9796287at2"/>
<evidence type="ECO:0000313" key="5">
    <source>
        <dbReference type="Proteomes" id="UP000059074"/>
    </source>
</evidence>
<reference evidence="4 5" key="1">
    <citation type="submission" date="2015-10" db="EMBL/GenBank/DDBJ databases">
        <title>Transcriptomic analysis of a linuron degrading triple-species bacterial consortium.</title>
        <authorList>
            <person name="Albers P."/>
        </authorList>
    </citation>
    <scope>NUCLEOTIDE SEQUENCE [LARGE SCALE GENOMIC DNA]</scope>
    <source>
        <strain evidence="4 5">WDL6</strain>
    </source>
</reference>